<feature type="transmembrane region" description="Helical" evidence="2">
    <location>
        <begin position="68"/>
        <end position="89"/>
    </location>
</feature>
<dbReference type="AlphaFoldDB" id="A0AAW1F2G4"/>
<sequence length="112" mass="12815">MVHSLLPEANDRAVRLLDGGEKKRERSRRLSDRRQTDKLNSPVCMRREVCGKDTGLSSFPSLLWMVEVVGWSFGVVLSFQTLLLMIQVVQHHPLLLQMKVNWLKTQTSGSCH</sequence>
<comment type="caution">
    <text evidence="3">The sequence shown here is derived from an EMBL/GenBank/DDBJ whole genome shotgun (WGS) entry which is preliminary data.</text>
</comment>
<evidence type="ECO:0000313" key="4">
    <source>
        <dbReference type="Proteomes" id="UP001488805"/>
    </source>
</evidence>
<dbReference type="Proteomes" id="UP001488805">
    <property type="component" value="Unassembled WGS sequence"/>
</dbReference>
<keyword evidence="4" id="KW-1185">Reference proteome</keyword>
<accession>A0AAW1F2G4</accession>
<proteinExistence type="predicted"/>
<keyword evidence="2" id="KW-1133">Transmembrane helix</keyword>
<gene>
    <name evidence="3" type="ORF">VZT92_013003</name>
</gene>
<organism evidence="3 4">
    <name type="scientific">Zoarces viviparus</name>
    <name type="common">Viviparous eelpout</name>
    <name type="synonym">Blennius viviparus</name>
    <dbReference type="NCBI Taxonomy" id="48416"/>
    <lineage>
        <taxon>Eukaryota</taxon>
        <taxon>Metazoa</taxon>
        <taxon>Chordata</taxon>
        <taxon>Craniata</taxon>
        <taxon>Vertebrata</taxon>
        <taxon>Euteleostomi</taxon>
        <taxon>Actinopterygii</taxon>
        <taxon>Neopterygii</taxon>
        <taxon>Teleostei</taxon>
        <taxon>Neoteleostei</taxon>
        <taxon>Acanthomorphata</taxon>
        <taxon>Eupercaria</taxon>
        <taxon>Perciformes</taxon>
        <taxon>Cottioidei</taxon>
        <taxon>Zoarcales</taxon>
        <taxon>Zoarcidae</taxon>
        <taxon>Zoarcinae</taxon>
        <taxon>Zoarces</taxon>
    </lineage>
</organism>
<keyword evidence="2" id="KW-0812">Transmembrane</keyword>
<evidence type="ECO:0000256" key="2">
    <source>
        <dbReference type="SAM" id="Phobius"/>
    </source>
</evidence>
<name>A0AAW1F2G4_ZOAVI</name>
<evidence type="ECO:0000256" key="1">
    <source>
        <dbReference type="SAM" id="MobiDB-lite"/>
    </source>
</evidence>
<protein>
    <submittedName>
        <fullName evidence="3">Uncharacterized protein</fullName>
    </submittedName>
</protein>
<dbReference type="EMBL" id="JBCEZU010000111">
    <property type="protein sequence ID" value="KAK9528868.1"/>
    <property type="molecule type" value="Genomic_DNA"/>
</dbReference>
<feature type="region of interest" description="Disordered" evidence="1">
    <location>
        <begin position="16"/>
        <end position="37"/>
    </location>
</feature>
<evidence type="ECO:0000313" key="3">
    <source>
        <dbReference type="EMBL" id="KAK9528868.1"/>
    </source>
</evidence>
<reference evidence="3 4" key="1">
    <citation type="journal article" date="2024" name="Genome Biol. Evol.">
        <title>Chromosome-level genome assembly of the viviparous eelpout Zoarces viviparus.</title>
        <authorList>
            <person name="Fuhrmann N."/>
            <person name="Brasseur M.V."/>
            <person name="Bakowski C.E."/>
            <person name="Podsiadlowski L."/>
            <person name="Prost S."/>
            <person name="Krehenwinkel H."/>
            <person name="Mayer C."/>
        </authorList>
    </citation>
    <scope>NUCLEOTIDE SEQUENCE [LARGE SCALE GENOMIC DNA]</scope>
    <source>
        <strain evidence="3">NO-MEL_2022_Ind0_liver</strain>
    </source>
</reference>
<keyword evidence="2" id="KW-0472">Membrane</keyword>